<dbReference type="AlphaFoldDB" id="A0A9P4HB64"/>
<proteinExistence type="inferred from homology"/>
<evidence type="ECO:0000313" key="5">
    <source>
        <dbReference type="Proteomes" id="UP000799777"/>
    </source>
</evidence>
<keyword evidence="2" id="KW-0560">Oxidoreductase</keyword>
<protein>
    <recommendedName>
        <fullName evidence="6">Oxidase ustYa</fullName>
    </recommendedName>
</protein>
<dbReference type="PANTHER" id="PTHR33365">
    <property type="entry name" value="YALI0B05434P"/>
    <property type="match status" value="1"/>
</dbReference>
<dbReference type="EMBL" id="ML978190">
    <property type="protein sequence ID" value="KAF2030395.1"/>
    <property type="molecule type" value="Genomic_DNA"/>
</dbReference>
<dbReference type="Pfam" id="PF11807">
    <property type="entry name" value="UstYa"/>
    <property type="match status" value="1"/>
</dbReference>
<dbReference type="PANTHER" id="PTHR33365:SF11">
    <property type="entry name" value="TAT PATHWAY SIGNAL SEQUENCE"/>
    <property type="match status" value="1"/>
</dbReference>
<dbReference type="InterPro" id="IPR021765">
    <property type="entry name" value="UstYa-like"/>
</dbReference>
<comment type="pathway">
    <text evidence="1">Mycotoxin biosynthesis.</text>
</comment>
<dbReference type="OrthoDB" id="3687641at2759"/>
<evidence type="ECO:0000313" key="4">
    <source>
        <dbReference type="EMBL" id="KAF2030395.1"/>
    </source>
</evidence>
<evidence type="ECO:0000256" key="1">
    <source>
        <dbReference type="ARBA" id="ARBA00004685"/>
    </source>
</evidence>
<evidence type="ECO:0008006" key="6">
    <source>
        <dbReference type="Google" id="ProtNLM"/>
    </source>
</evidence>
<name>A0A9P4HB64_9PLEO</name>
<sequence length="257" mass="29339">MPFNYAKLDNDSLGNSDDTLEQQQSYIEHGRSERGAASFDRFSNSCWPLAFLLLSAILVSEISILYKQPSPLKIGGEINNLVPQFSQQQKIFREDVRYSSDHMTMESINVTKQHWKDLMPRGDGFIEVPDYTSYTLPPPMHFDLSSPDKEVYAVAVFHQLHCLMHMSGYIDKLMMQIRNKDFRLDEGEIGHNDHCFNYLRNALMCCGDTTLEGQSQAKMFEHVAGTDGTGAVHVCRNYYEISAWTVGKKVVNTYESL</sequence>
<dbReference type="GO" id="GO:0016491">
    <property type="term" value="F:oxidoreductase activity"/>
    <property type="evidence" value="ECO:0007669"/>
    <property type="project" value="UniProtKB-KW"/>
</dbReference>
<gene>
    <name evidence="4" type="ORF">EK21DRAFT_65519</name>
</gene>
<dbReference type="Proteomes" id="UP000799777">
    <property type="component" value="Unassembled WGS sequence"/>
</dbReference>
<organism evidence="4 5">
    <name type="scientific">Setomelanomma holmii</name>
    <dbReference type="NCBI Taxonomy" id="210430"/>
    <lineage>
        <taxon>Eukaryota</taxon>
        <taxon>Fungi</taxon>
        <taxon>Dikarya</taxon>
        <taxon>Ascomycota</taxon>
        <taxon>Pezizomycotina</taxon>
        <taxon>Dothideomycetes</taxon>
        <taxon>Pleosporomycetidae</taxon>
        <taxon>Pleosporales</taxon>
        <taxon>Pleosporineae</taxon>
        <taxon>Phaeosphaeriaceae</taxon>
        <taxon>Setomelanomma</taxon>
    </lineage>
</organism>
<evidence type="ECO:0000256" key="2">
    <source>
        <dbReference type="ARBA" id="ARBA00023002"/>
    </source>
</evidence>
<keyword evidence="5" id="KW-1185">Reference proteome</keyword>
<reference evidence="4" key="1">
    <citation type="journal article" date="2020" name="Stud. Mycol.">
        <title>101 Dothideomycetes genomes: a test case for predicting lifestyles and emergence of pathogens.</title>
        <authorList>
            <person name="Haridas S."/>
            <person name="Albert R."/>
            <person name="Binder M."/>
            <person name="Bloem J."/>
            <person name="Labutti K."/>
            <person name="Salamov A."/>
            <person name="Andreopoulos B."/>
            <person name="Baker S."/>
            <person name="Barry K."/>
            <person name="Bills G."/>
            <person name="Bluhm B."/>
            <person name="Cannon C."/>
            <person name="Castanera R."/>
            <person name="Culley D."/>
            <person name="Daum C."/>
            <person name="Ezra D."/>
            <person name="Gonzalez J."/>
            <person name="Henrissat B."/>
            <person name="Kuo A."/>
            <person name="Liang C."/>
            <person name="Lipzen A."/>
            <person name="Lutzoni F."/>
            <person name="Magnuson J."/>
            <person name="Mondo S."/>
            <person name="Nolan M."/>
            <person name="Ohm R."/>
            <person name="Pangilinan J."/>
            <person name="Park H.-J."/>
            <person name="Ramirez L."/>
            <person name="Alfaro M."/>
            <person name="Sun H."/>
            <person name="Tritt A."/>
            <person name="Yoshinaga Y."/>
            <person name="Zwiers L.-H."/>
            <person name="Turgeon B."/>
            <person name="Goodwin S."/>
            <person name="Spatafora J."/>
            <person name="Crous P."/>
            <person name="Grigoriev I."/>
        </authorList>
    </citation>
    <scope>NUCLEOTIDE SEQUENCE</scope>
    <source>
        <strain evidence="4">CBS 110217</strain>
    </source>
</reference>
<evidence type="ECO:0000256" key="3">
    <source>
        <dbReference type="ARBA" id="ARBA00035112"/>
    </source>
</evidence>
<comment type="similarity">
    <text evidence="3">Belongs to the ustYa family.</text>
</comment>
<comment type="caution">
    <text evidence="4">The sequence shown here is derived from an EMBL/GenBank/DDBJ whole genome shotgun (WGS) entry which is preliminary data.</text>
</comment>
<accession>A0A9P4HB64</accession>
<dbReference type="GO" id="GO:0043386">
    <property type="term" value="P:mycotoxin biosynthetic process"/>
    <property type="evidence" value="ECO:0007669"/>
    <property type="project" value="InterPro"/>
</dbReference>